<keyword evidence="1" id="KW-0694">RNA-binding</keyword>
<dbReference type="InterPro" id="IPR035979">
    <property type="entry name" value="RBD_domain_sf"/>
</dbReference>
<organism evidence="4 5">
    <name type="scientific">Plasmodium falciparum UGT5.1</name>
    <dbReference type="NCBI Taxonomy" id="1237627"/>
    <lineage>
        <taxon>Eukaryota</taxon>
        <taxon>Sar</taxon>
        <taxon>Alveolata</taxon>
        <taxon>Apicomplexa</taxon>
        <taxon>Aconoidasida</taxon>
        <taxon>Haemosporida</taxon>
        <taxon>Plasmodiidae</taxon>
        <taxon>Plasmodium</taxon>
        <taxon>Plasmodium (Laverania)</taxon>
    </lineage>
</organism>
<evidence type="ECO:0000259" key="3">
    <source>
        <dbReference type="PROSITE" id="PS50102"/>
    </source>
</evidence>
<dbReference type="Proteomes" id="UP000030697">
    <property type="component" value="Unassembled WGS sequence"/>
</dbReference>
<sequence length="565" mass="67214">MSDYFTILSNIFTSTSLKKKYSSRLSTKSKKNQKRVKLIRLRNGHFRRIVDISNIDEKSIFPRSCTFASISSASKENERKNSSEDTKEPQENLYGKSNTSSSITIKINFDESDENKSDQDNHSIDTISDISFTQTSRKSLEIESNTYESYREVEKEDIEEEEEEEKEEEYEEEEEEEEYEEEEEEEEYEEEEEEEEEEYEEEGLKTEEEKEEEKEEDNKEVEPEEELKEEDDKEVEPEEEKENEQKKEEQEENNLEAPSKTLMKGVKTNIYFLSTKERIEALMCYNYISNAIIFEKGKFLRYIFMNNVNNIIVNEHMINMLCKKEKIKYILSSNSIIIESNDFIKPLIIEFDSNISKKIFVKHLKMVDSFKLDDKLYREYLNDLSEHERDRLKHVESFYSNAIKLKWEGEQYHKTKFQLYRTRYFRKYRTIPYIKDSGETHINELTRERVRLNKHTANSITLGANYLFICNLDNRLSSKDVTHFFNYFVGIDNCIAKIKKNRFTGRNMGHGILKFKKPCDATLVLLNYQGIKLGDKNIILTEAFKNDHLKQKKHICNVIPPSSRY</sequence>
<dbReference type="GO" id="GO:0003723">
    <property type="term" value="F:RNA binding"/>
    <property type="evidence" value="ECO:0007669"/>
    <property type="project" value="UniProtKB-UniRule"/>
</dbReference>
<proteinExistence type="predicted"/>
<gene>
    <name evidence="4" type="ORF">C923_03798</name>
</gene>
<evidence type="ECO:0000256" key="2">
    <source>
        <dbReference type="SAM" id="MobiDB-lite"/>
    </source>
</evidence>
<dbReference type="OrthoDB" id="4207594at2759"/>
<dbReference type="SUPFAM" id="SSF54928">
    <property type="entry name" value="RNA-binding domain, RBD"/>
    <property type="match status" value="1"/>
</dbReference>
<dbReference type="SMART" id="SM00360">
    <property type="entry name" value="RRM"/>
    <property type="match status" value="1"/>
</dbReference>
<dbReference type="Gene3D" id="3.30.70.330">
    <property type="match status" value="1"/>
</dbReference>
<feature type="compositionally biased region" description="Acidic residues" evidence="2">
    <location>
        <begin position="222"/>
        <end position="242"/>
    </location>
</feature>
<reference evidence="4 5" key="1">
    <citation type="submission" date="2013-02" db="EMBL/GenBank/DDBJ databases">
        <title>The Genome Sequence of Plasmodium falciparum UGT5.1.</title>
        <authorList>
            <consortium name="The Broad Institute Genome Sequencing Platform"/>
            <consortium name="The Broad Institute Genome Sequencing Center for Infectious Disease"/>
            <person name="Neafsey D."/>
            <person name="Cheeseman I."/>
            <person name="Volkman S."/>
            <person name="Adams J."/>
            <person name="Walker B."/>
            <person name="Young S.K."/>
            <person name="Zeng Q."/>
            <person name="Gargeya S."/>
            <person name="Fitzgerald M."/>
            <person name="Haas B."/>
            <person name="Abouelleil A."/>
            <person name="Alvarado L."/>
            <person name="Arachchi H.M."/>
            <person name="Berlin A.M."/>
            <person name="Chapman S.B."/>
            <person name="Dewar J."/>
            <person name="Goldberg J."/>
            <person name="Griggs A."/>
            <person name="Gujja S."/>
            <person name="Hansen M."/>
            <person name="Howarth C."/>
            <person name="Imamovic A."/>
            <person name="Larimer J."/>
            <person name="McCowan C."/>
            <person name="Murphy C."/>
            <person name="Neiman D."/>
            <person name="Pearson M."/>
            <person name="Priest M."/>
            <person name="Roberts A."/>
            <person name="Saif S."/>
            <person name="Shea T."/>
            <person name="Sisk P."/>
            <person name="Sykes S."/>
            <person name="Wortman J."/>
            <person name="Nusbaum C."/>
            <person name="Birren B."/>
        </authorList>
    </citation>
    <scope>NUCLEOTIDE SEQUENCE [LARGE SCALE GENOMIC DNA]</scope>
    <source>
        <strain evidence="4 5">UGT5.1</strain>
    </source>
</reference>
<dbReference type="EMBL" id="KE124643">
    <property type="protein sequence ID" value="EWC75520.1"/>
    <property type="molecule type" value="Genomic_DNA"/>
</dbReference>
<feature type="region of interest" description="Disordered" evidence="2">
    <location>
        <begin position="72"/>
        <end position="99"/>
    </location>
</feature>
<feature type="domain" description="RRM" evidence="3">
    <location>
        <begin position="465"/>
        <end position="545"/>
    </location>
</feature>
<feature type="compositionally biased region" description="Basic and acidic residues" evidence="2">
    <location>
        <begin position="75"/>
        <end position="90"/>
    </location>
</feature>
<dbReference type="InterPro" id="IPR012677">
    <property type="entry name" value="Nucleotide-bd_a/b_plait_sf"/>
</dbReference>
<feature type="region of interest" description="Disordered" evidence="2">
    <location>
        <begin position="143"/>
        <end position="260"/>
    </location>
</feature>
<protein>
    <recommendedName>
        <fullName evidence="3">RRM domain-containing protein</fullName>
    </recommendedName>
</protein>
<feature type="compositionally biased region" description="Acidic residues" evidence="2">
    <location>
        <begin position="155"/>
        <end position="201"/>
    </location>
</feature>
<dbReference type="PROSITE" id="PS50102">
    <property type="entry name" value="RRM"/>
    <property type="match status" value="1"/>
</dbReference>
<dbReference type="CDD" id="cd00590">
    <property type="entry name" value="RRM_SF"/>
    <property type="match status" value="1"/>
</dbReference>
<accession>W7JA52</accession>
<dbReference type="InterPro" id="IPR000504">
    <property type="entry name" value="RRM_dom"/>
</dbReference>
<dbReference type="Pfam" id="PF00076">
    <property type="entry name" value="RRM_1"/>
    <property type="match status" value="1"/>
</dbReference>
<evidence type="ECO:0000256" key="1">
    <source>
        <dbReference type="PROSITE-ProRule" id="PRU00176"/>
    </source>
</evidence>
<evidence type="ECO:0000313" key="5">
    <source>
        <dbReference type="Proteomes" id="UP000030697"/>
    </source>
</evidence>
<evidence type="ECO:0000313" key="4">
    <source>
        <dbReference type="EMBL" id="EWC75520.1"/>
    </source>
</evidence>
<dbReference type="AlphaFoldDB" id="W7JA52"/>
<name>W7JA52_PLAFA</name>